<dbReference type="AlphaFoldDB" id="A0A6V6YR48"/>
<evidence type="ECO:0000313" key="1">
    <source>
        <dbReference type="EMBL" id="CAD0001192.1"/>
    </source>
</evidence>
<proteinExistence type="predicted"/>
<evidence type="ECO:0008006" key="3">
    <source>
        <dbReference type="Google" id="ProtNLM"/>
    </source>
</evidence>
<comment type="caution">
    <text evidence="1">The sequence shown here is derived from an EMBL/GenBank/DDBJ whole genome shotgun (WGS) entry which is preliminary data.</text>
</comment>
<evidence type="ECO:0000313" key="2">
    <source>
        <dbReference type="Proteomes" id="UP000530060"/>
    </source>
</evidence>
<gene>
    <name evidence="1" type="ORF">FLAT13_00423</name>
</gene>
<sequence>MKNIYFLFIGILIFFSCSKNKETNSDFIDKTLDLVIKYSNGQSIEYPDLYDKPVYNIADDKDEKLKLAERLKSRGFKIINWERGNNPPSGPRIVVLTLEKENCKCKVTKIYYSTISDSVYLTTEKINCIKMKN</sequence>
<accession>A0A6V6YR48</accession>
<keyword evidence="2" id="KW-1185">Reference proteome</keyword>
<organism evidence="1 2">
    <name type="scientific">Flavobacterium salmonis</name>
    <dbReference type="NCBI Taxonomy" id="2654844"/>
    <lineage>
        <taxon>Bacteria</taxon>
        <taxon>Pseudomonadati</taxon>
        <taxon>Bacteroidota</taxon>
        <taxon>Flavobacteriia</taxon>
        <taxon>Flavobacteriales</taxon>
        <taxon>Flavobacteriaceae</taxon>
        <taxon>Flavobacterium</taxon>
    </lineage>
</organism>
<dbReference type="PROSITE" id="PS51257">
    <property type="entry name" value="PROKAR_LIPOPROTEIN"/>
    <property type="match status" value="1"/>
</dbReference>
<dbReference type="EMBL" id="CAIJDP010000053">
    <property type="protein sequence ID" value="CAD0001192.1"/>
    <property type="molecule type" value="Genomic_DNA"/>
</dbReference>
<dbReference type="RefSeq" id="WP_180907770.1">
    <property type="nucleotide sequence ID" value="NZ_CAIJDP010000053.1"/>
</dbReference>
<protein>
    <recommendedName>
        <fullName evidence="3">Lipoprotein</fullName>
    </recommendedName>
</protein>
<dbReference type="Proteomes" id="UP000530060">
    <property type="component" value="Unassembled WGS sequence"/>
</dbReference>
<name>A0A6V6YR48_9FLAO</name>
<reference evidence="1 2" key="1">
    <citation type="submission" date="2020-06" db="EMBL/GenBank/DDBJ databases">
        <authorList>
            <person name="Criscuolo A."/>
        </authorList>
    </citation>
    <scope>NUCLEOTIDE SEQUENCE [LARGE SCALE GENOMIC DNA]</scope>
    <source>
        <strain evidence="2">CIP 111411</strain>
    </source>
</reference>